<dbReference type="InterPro" id="IPR010315">
    <property type="entry name" value="DUF915_hydro-like"/>
</dbReference>
<dbReference type="Proteomes" id="UP000292818">
    <property type="component" value="Unassembled WGS sequence"/>
</dbReference>
<dbReference type="Pfam" id="PF06028">
    <property type="entry name" value="DUF915"/>
    <property type="match status" value="1"/>
</dbReference>
<protein>
    <submittedName>
        <fullName evidence="1">Alpha/beta hydrolase</fullName>
    </submittedName>
</protein>
<keyword evidence="1" id="KW-0378">Hydrolase</keyword>
<proteinExistence type="predicted"/>
<name>A0A4Q7DW20_9LACO</name>
<comment type="caution">
    <text evidence="1">The sequence shown here is derived from an EMBL/GenBank/DDBJ whole genome shotgun (WGS) entry which is preliminary data.</text>
</comment>
<organism evidence="1 2">
    <name type="scientific">Lactobacillus delbrueckii</name>
    <dbReference type="NCBI Taxonomy" id="1584"/>
    <lineage>
        <taxon>Bacteria</taxon>
        <taxon>Bacillati</taxon>
        <taxon>Bacillota</taxon>
        <taxon>Bacilli</taxon>
        <taxon>Lactobacillales</taxon>
        <taxon>Lactobacillaceae</taxon>
        <taxon>Lactobacillus</taxon>
    </lineage>
</organism>
<evidence type="ECO:0000313" key="2">
    <source>
        <dbReference type="Proteomes" id="UP000292818"/>
    </source>
</evidence>
<dbReference type="AlphaFoldDB" id="A0A4Q7DW20"/>
<sequence length="103" mass="11809">MYVSANHKNGKPIQMNDNYKRQLVLRKLYPHAKVLNVYGDLEDGSHSNGRVKNPSSKSLRYLVSPKVKSYKEKKFTGPMAQHSRLRVLPQVLKTAISFPWPNS</sequence>
<dbReference type="EMBL" id="SETJ01000043">
    <property type="protein sequence ID" value="RZM16450.1"/>
    <property type="molecule type" value="Genomic_DNA"/>
</dbReference>
<evidence type="ECO:0000313" key="1">
    <source>
        <dbReference type="EMBL" id="RZM16450.1"/>
    </source>
</evidence>
<dbReference type="InterPro" id="IPR029058">
    <property type="entry name" value="AB_hydrolase_fold"/>
</dbReference>
<dbReference type="Gene3D" id="3.40.50.1820">
    <property type="entry name" value="alpha/beta hydrolase"/>
    <property type="match status" value="1"/>
</dbReference>
<accession>A0A4Q7DW20</accession>
<dbReference type="RefSeq" id="WP_130137500.1">
    <property type="nucleotide sequence ID" value="NZ_SETJ01000043.1"/>
</dbReference>
<dbReference type="GO" id="GO:0016787">
    <property type="term" value="F:hydrolase activity"/>
    <property type="evidence" value="ECO:0007669"/>
    <property type="project" value="UniProtKB-KW"/>
</dbReference>
<gene>
    <name evidence="1" type="ORF">LDELB18P1_1026</name>
</gene>
<reference evidence="1 2" key="1">
    <citation type="submission" date="2019-01" db="EMBL/GenBank/DDBJ databases">
        <title>Colonization of the human gut by bovine bacteria present in Parmesan cheese.</title>
        <authorList>
            <person name="Lugli G.A."/>
            <person name="Milani C."/>
        </authorList>
    </citation>
    <scope>NUCLEOTIDE SEQUENCE [LARGE SCALE GENOMIC DNA]</scope>
    <source>
        <strain evidence="1 2">LDELB18P1</strain>
    </source>
</reference>